<feature type="region of interest" description="Disordered" evidence="5">
    <location>
        <begin position="1"/>
        <end position="69"/>
    </location>
</feature>
<dbReference type="PANTHER" id="PTHR13027">
    <property type="entry name" value="SAND PROTEIN-RELATED"/>
    <property type="match status" value="1"/>
</dbReference>
<feature type="domain" description="FUZ/MON1/HPS1 first Longin" evidence="6">
    <location>
        <begin position="170"/>
        <end position="213"/>
    </location>
</feature>
<keyword evidence="4" id="KW-0072">Autophagy</keyword>
<keyword evidence="4" id="KW-0653">Protein transport</keyword>
<dbReference type="GO" id="GO:0006914">
    <property type="term" value="P:autophagy"/>
    <property type="evidence" value="ECO:0007669"/>
    <property type="project" value="UniProtKB-UniRule"/>
</dbReference>
<evidence type="ECO:0000256" key="2">
    <source>
        <dbReference type="ARBA" id="ARBA00018132"/>
    </source>
</evidence>
<comment type="function">
    <text evidence="3">In complex with CCZ1, is required for multiple vacuole delivery pathways including the cytoplasm to vacuole transport (Cvt), autophagy, pexophagy and endocytosis. The MON1-CCZ1 complex acts at the fusion of vesicles with the vacuole, through its regulation of the SNARE complex during the coordinated priming and docking stages of fusion, and particularly at the stage of tethering/docking.</text>
</comment>
<accession>A0A9P1MD51</accession>
<dbReference type="AlphaFoldDB" id="A0A9P1MD51"/>
<keyword evidence="4" id="KW-0926">Vacuole</keyword>
<dbReference type="InterPro" id="IPR043971">
    <property type="entry name" value="FUZ/MON1/HPS1_longin_2"/>
</dbReference>
<dbReference type="InterPro" id="IPR043970">
    <property type="entry name" value="FUZ/MON1/HPS1_longin_3"/>
</dbReference>
<feature type="domain" description="FUZ/MON1/HPS1 third Longin" evidence="8">
    <location>
        <begin position="397"/>
        <end position="460"/>
    </location>
</feature>
<dbReference type="Proteomes" id="UP000838763">
    <property type="component" value="Unassembled WGS sequence"/>
</dbReference>
<name>A0A9P1MD51_9PEZI</name>
<gene>
    <name evidence="9" type="ORF">PPNO1_LOCUS6102</name>
</gene>
<reference evidence="9" key="1">
    <citation type="submission" date="2022-11" db="EMBL/GenBank/DDBJ databases">
        <authorList>
            <person name="Scott C."/>
            <person name="Bruce N."/>
        </authorList>
    </citation>
    <scope>NUCLEOTIDE SEQUENCE</scope>
</reference>
<dbReference type="GO" id="GO:0000329">
    <property type="term" value="C:fungal-type vacuole membrane"/>
    <property type="evidence" value="ECO:0007669"/>
    <property type="project" value="TreeGrafter"/>
</dbReference>
<comment type="caution">
    <text evidence="9">The sequence shown here is derived from an EMBL/GenBank/DDBJ whole genome shotgun (WGS) entry which is preliminary data.</text>
</comment>
<evidence type="ECO:0000256" key="5">
    <source>
        <dbReference type="SAM" id="MobiDB-lite"/>
    </source>
</evidence>
<evidence type="ECO:0000259" key="8">
    <source>
        <dbReference type="Pfam" id="PF19038"/>
    </source>
</evidence>
<feature type="domain" description="FUZ/MON1/HPS1 second Longin" evidence="7">
    <location>
        <begin position="246"/>
        <end position="365"/>
    </location>
</feature>
<dbReference type="GO" id="GO:0032585">
    <property type="term" value="C:multivesicular body membrane"/>
    <property type="evidence" value="ECO:0007669"/>
    <property type="project" value="UniProtKB-SubCell"/>
</dbReference>
<dbReference type="PANTHER" id="PTHR13027:SF7">
    <property type="entry name" value="VACUOLAR FUSION PROTEIN MON1 HOMOLOG"/>
    <property type="match status" value="1"/>
</dbReference>
<comment type="similarity">
    <text evidence="4">Belongs to the MON1/SAND family.</text>
</comment>
<feature type="region of interest" description="Disordered" evidence="5">
    <location>
        <begin position="571"/>
        <end position="638"/>
    </location>
</feature>
<dbReference type="GO" id="GO:0006623">
    <property type="term" value="P:protein targeting to vacuole"/>
    <property type="evidence" value="ECO:0007669"/>
    <property type="project" value="UniProtKB-UniRule"/>
</dbReference>
<comment type="subcellular location">
    <subcellularLocation>
        <location evidence="4">Endosome</location>
        <location evidence="4">Multivesicular body membrane</location>
        <topology evidence="4">Peripheral membrane protein</topology>
    </subcellularLocation>
    <subcellularLocation>
        <location evidence="1 4">Prevacuolar compartment membrane</location>
        <topology evidence="1 4">Peripheral membrane protein</topology>
    </subcellularLocation>
    <subcellularLocation>
        <location evidence="4">Vacuole membrane</location>
        <topology evidence="4">Peripheral membrane protein</topology>
    </subcellularLocation>
</comment>
<dbReference type="OrthoDB" id="272411at2759"/>
<dbReference type="Pfam" id="PF19038">
    <property type="entry name" value="Fuz_longin_3"/>
    <property type="match status" value="1"/>
</dbReference>
<dbReference type="EMBL" id="CALLCH030000015">
    <property type="protein sequence ID" value="CAI4216448.1"/>
    <property type="molecule type" value="Genomic_DNA"/>
</dbReference>
<evidence type="ECO:0000313" key="10">
    <source>
        <dbReference type="Proteomes" id="UP000838763"/>
    </source>
</evidence>
<evidence type="ECO:0000256" key="3">
    <source>
        <dbReference type="ARBA" id="ARBA00043892"/>
    </source>
</evidence>
<evidence type="ECO:0000259" key="7">
    <source>
        <dbReference type="Pfam" id="PF19037"/>
    </source>
</evidence>
<protein>
    <recommendedName>
        <fullName evidence="2 4">Vacuolar fusion protein MON1</fullName>
    </recommendedName>
</protein>
<dbReference type="GO" id="GO:0016192">
    <property type="term" value="P:vesicle-mediated transport"/>
    <property type="evidence" value="ECO:0007669"/>
    <property type="project" value="InterPro"/>
</dbReference>
<keyword evidence="4" id="KW-0967">Endosome</keyword>
<organism evidence="9 10">
    <name type="scientific">Parascedosporium putredinis</name>
    <dbReference type="NCBI Taxonomy" id="1442378"/>
    <lineage>
        <taxon>Eukaryota</taxon>
        <taxon>Fungi</taxon>
        <taxon>Dikarya</taxon>
        <taxon>Ascomycota</taxon>
        <taxon>Pezizomycotina</taxon>
        <taxon>Sordariomycetes</taxon>
        <taxon>Hypocreomycetidae</taxon>
        <taxon>Microascales</taxon>
        <taxon>Microascaceae</taxon>
        <taxon>Parascedosporium</taxon>
    </lineage>
</organism>
<comment type="function">
    <text evidence="4">Required for multiple vacuole delivery pathways including the cytoplasm to vacuole transport (Cvt), autophagy, pexophagy and endocytosis.</text>
</comment>
<evidence type="ECO:0000256" key="1">
    <source>
        <dbReference type="ARBA" id="ARBA00004380"/>
    </source>
</evidence>
<keyword evidence="4" id="KW-0472">Membrane</keyword>
<keyword evidence="10" id="KW-1185">Reference proteome</keyword>
<evidence type="ECO:0000313" key="9">
    <source>
        <dbReference type="EMBL" id="CAI4216448.1"/>
    </source>
</evidence>
<proteinExistence type="inferred from homology"/>
<dbReference type="InterPro" id="IPR004353">
    <property type="entry name" value="Mon1"/>
</dbReference>
<dbReference type="Pfam" id="PF19036">
    <property type="entry name" value="Fuz_longin_1"/>
    <property type="match status" value="1"/>
</dbReference>
<dbReference type="Pfam" id="PF19037">
    <property type="entry name" value="Fuz_longin_2"/>
    <property type="match status" value="1"/>
</dbReference>
<evidence type="ECO:0000256" key="4">
    <source>
        <dbReference type="RuleBase" id="RU367048"/>
    </source>
</evidence>
<evidence type="ECO:0000259" key="6">
    <source>
        <dbReference type="Pfam" id="PF19036"/>
    </source>
</evidence>
<feature type="compositionally biased region" description="Basic and acidic residues" evidence="5">
    <location>
        <begin position="629"/>
        <end position="638"/>
    </location>
</feature>
<feature type="compositionally biased region" description="Polar residues" evidence="5">
    <location>
        <begin position="8"/>
        <end position="27"/>
    </location>
</feature>
<dbReference type="InterPro" id="IPR043972">
    <property type="entry name" value="FUZ/MON1/HPS1_longin_1"/>
</dbReference>
<sequence>MRPKDAKTSLQSEPTTAISSVDIQTLSFPDGSRGTFSTPGTRAVSTPLSRGSGSGSGHATPARSQSGGEEMMARALLAGEFNKKSPAWNLLRSQSTLATPFEATQREAVDSLAEFDREFDIIPEVGVQGLNDDDRIRLWKSKLKHYMVLSSAGKPIYSRHGDLPLINSSMGPLYFVAISRLGESDAQLRNQLEALYMQILSTLTLPTLRNIFGSPSSLLSALECLKLRKTHRNAITNMFLKMRADKLLYGLLVAGGKLVSVIRPRRHSLHPSDMQLIFNMLFECDNIRAGGGENWIPLCLPAFNNRGYLYMYVSFFDGATSDDATPEPRGADAATSSPDEEIAIILISPDKESFFELKDMRDRVARQLTKSGSLAIIQTAARLGRPKVAEVAPGCQISHYLYKSRANVQFSTASFDPVFTDLIARRRLMTLYHELHAAIHAKHSHLKIIHHVSEDASALASVITQGANKITQWAKREEERLFIIGARYGESFHQASGMAVAVALASSAGRFTSTEWRFQMEERLPPKLEDAEWLTLPEPRPRRSFLTGSRIHSLSLSPGEDLRQLVDEDHEEVKDVGLSSEGPYVLSDRRERDEVVSTGAAAEVSGPTRDSEKGASKSSWNRLLPGGSDAREALGVDL</sequence>
<dbReference type="GO" id="GO:0035658">
    <property type="term" value="C:Mon1-Ccz1 complex"/>
    <property type="evidence" value="ECO:0007669"/>
    <property type="project" value="TreeGrafter"/>
</dbReference>
<feature type="compositionally biased region" description="Polar residues" evidence="5">
    <location>
        <begin position="34"/>
        <end position="51"/>
    </location>
</feature>
<keyword evidence="4" id="KW-0813">Transport</keyword>